<sequence>MKLRTTLGIVGIAAGAGLTLAAPAAPAATTGASAPAAVTATTPPRTTGEPATLVTWRGAAASAPVVAVEQTTNRTGGIAAAKRSKAARGGKAAHAGKSATRWVSCWDGWRNGRTFHEICDGSAYRPYIDCTNGYRYIFGIYSGRNEFWMTCPAGSNAIWGGAYG</sequence>
<reference evidence="2" key="1">
    <citation type="submission" date="2020-11" db="EMBL/GenBank/DDBJ databases">
        <title>Sequencing the genomes of 1000 actinobacteria strains.</title>
        <authorList>
            <person name="Klenk H.-P."/>
        </authorList>
    </citation>
    <scope>NUCLEOTIDE SEQUENCE</scope>
    <source>
        <strain evidence="2">DSM 43175</strain>
    </source>
</reference>
<accession>A0A931DFR0</accession>
<organism evidence="2 3">
    <name type="scientific">Actinomadura viridis</name>
    <dbReference type="NCBI Taxonomy" id="58110"/>
    <lineage>
        <taxon>Bacteria</taxon>
        <taxon>Bacillati</taxon>
        <taxon>Actinomycetota</taxon>
        <taxon>Actinomycetes</taxon>
        <taxon>Streptosporangiales</taxon>
        <taxon>Thermomonosporaceae</taxon>
        <taxon>Actinomadura</taxon>
    </lineage>
</organism>
<keyword evidence="3" id="KW-1185">Reference proteome</keyword>
<evidence type="ECO:0000313" key="2">
    <source>
        <dbReference type="EMBL" id="MBG6087954.1"/>
    </source>
</evidence>
<dbReference type="Proteomes" id="UP000614047">
    <property type="component" value="Unassembled WGS sequence"/>
</dbReference>
<feature type="chain" id="PRO_5037681329" evidence="1">
    <location>
        <begin position="28"/>
        <end position="164"/>
    </location>
</feature>
<proteinExistence type="predicted"/>
<dbReference type="RefSeq" id="WP_197010744.1">
    <property type="nucleotide sequence ID" value="NZ_BAABES010000008.1"/>
</dbReference>
<evidence type="ECO:0000256" key="1">
    <source>
        <dbReference type="SAM" id="SignalP"/>
    </source>
</evidence>
<protein>
    <submittedName>
        <fullName evidence="2">Uncharacterized protein</fullName>
    </submittedName>
</protein>
<evidence type="ECO:0000313" key="3">
    <source>
        <dbReference type="Proteomes" id="UP000614047"/>
    </source>
</evidence>
<name>A0A931DFR0_9ACTN</name>
<gene>
    <name evidence="2" type="ORF">IW256_002067</name>
</gene>
<dbReference type="EMBL" id="JADOUA010000001">
    <property type="protein sequence ID" value="MBG6087954.1"/>
    <property type="molecule type" value="Genomic_DNA"/>
</dbReference>
<feature type="signal peptide" evidence="1">
    <location>
        <begin position="1"/>
        <end position="27"/>
    </location>
</feature>
<keyword evidence="1" id="KW-0732">Signal</keyword>
<dbReference type="AlphaFoldDB" id="A0A931DFR0"/>
<comment type="caution">
    <text evidence="2">The sequence shown here is derived from an EMBL/GenBank/DDBJ whole genome shotgun (WGS) entry which is preliminary data.</text>
</comment>